<dbReference type="RefSeq" id="WP_078115342.1">
    <property type="nucleotide sequence ID" value="NZ_MWMH01000003.1"/>
</dbReference>
<dbReference type="AlphaFoldDB" id="A0A1S9N6Y3"/>
<accession>A0A1S9N6Y3</accession>
<reference evidence="1 2" key="1">
    <citation type="submission" date="2017-02" db="EMBL/GenBank/DDBJ databases">
        <title>Genome sequence of Clostridium beijerinckii Br21.</title>
        <authorList>
            <person name="Fonseca B.C."/>
            <person name="Guazzaroni M.E."/>
            <person name="Riano-Pachon D.M."/>
            <person name="Reginatto V."/>
        </authorList>
    </citation>
    <scope>NUCLEOTIDE SEQUENCE [LARGE SCALE GENOMIC DNA]</scope>
    <source>
        <strain evidence="1 2">Br21</strain>
    </source>
</reference>
<evidence type="ECO:0000313" key="2">
    <source>
        <dbReference type="Proteomes" id="UP000190959"/>
    </source>
</evidence>
<dbReference type="Pfam" id="PF13589">
    <property type="entry name" value="HATPase_c_3"/>
    <property type="match status" value="1"/>
</dbReference>
<organism evidence="1 2">
    <name type="scientific">Clostridium beijerinckii</name>
    <name type="common">Clostridium MP</name>
    <dbReference type="NCBI Taxonomy" id="1520"/>
    <lineage>
        <taxon>Bacteria</taxon>
        <taxon>Bacillati</taxon>
        <taxon>Bacillota</taxon>
        <taxon>Clostridia</taxon>
        <taxon>Eubacteriales</taxon>
        <taxon>Clostridiaceae</taxon>
        <taxon>Clostridium</taxon>
    </lineage>
</organism>
<comment type="caution">
    <text evidence="1">The sequence shown here is derived from an EMBL/GenBank/DDBJ whole genome shotgun (WGS) entry which is preliminary data.</text>
</comment>
<dbReference type="EMBL" id="MWMH01000003">
    <property type="protein sequence ID" value="OOP73192.1"/>
    <property type="molecule type" value="Genomic_DNA"/>
</dbReference>
<gene>
    <name evidence="1" type="ORF">CBEIBR21_09150</name>
</gene>
<dbReference type="Gene3D" id="3.30.565.10">
    <property type="entry name" value="Histidine kinase-like ATPase, C-terminal domain"/>
    <property type="match status" value="1"/>
</dbReference>
<proteinExistence type="predicted"/>
<evidence type="ECO:0000313" key="1">
    <source>
        <dbReference type="EMBL" id="OOP73192.1"/>
    </source>
</evidence>
<dbReference type="Proteomes" id="UP000190959">
    <property type="component" value="Unassembled WGS sequence"/>
</dbReference>
<dbReference type="InterPro" id="IPR036890">
    <property type="entry name" value="HATPase_C_sf"/>
</dbReference>
<sequence length="448" mass="51821">MKKIKIGKYTLESLTTGMYVDPYVLYREYIQNAADSIDKAIIIKIIDKKDGKIIVNVLKDKREIEIIDNGCGISKDKVFSVLMDIGNSEKKSDYDKGFRGIGRLSGLGYCDKIIFETSAAGENIKSSVVFDSIKLQELLSPGKYENLELEDVISQSSNIEIDEEKKEEHYFKVKLINVNKKLKLLDFEKVLQYLQETAPVPYDTESFEFGKNINEKLNDLNIKIDEYNIFLCNEDVVTKVYKPYRSKLVVDLKKRILDEVEDIYLDVIRNDLKDDKLVALVWYGKIKLYGTIIEETLKGLRFRKSGLLIGDRFLANQLFKEERFNGWVIGEIIILDKDIIPNARRDDFEKNDDYLFLMKKLAAIGEKISNEIRLTSKRRTDIQKNSKDKEANRNNATSTNSISIIKKIDELISGIEFKEGVFVKLEKILRKYDVSDEKINNILEDFKL</sequence>
<name>A0A1S9N6Y3_CLOBE</name>
<dbReference type="SUPFAM" id="SSF55874">
    <property type="entry name" value="ATPase domain of HSP90 chaperone/DNA topoisomerase II/histidine kinase"/>
    <property type="match status" value="1"/>
</dbReference>
<protein>
    <submittedName>
        <fullName evidence="1">Uncharacterized protein</fullName>
    </submittedName>
</protein>